<feature type="compositionally biased region" description="Low complexity" evidence="5">
    <location>
        <begin position="310"/>
        <end position="339"/>
    </location>
</feature>
<reference evidence="7" key="1">
    <citation type="journal article" date="2020" name="Fungal Divers.">
        <title>Resolving the Mortierellaceae phylogeny through synthesis of multi-gene phylogenetics and phylogenomics.</title>
        <authorList>
            <person name="Vandepol N."/>
            <person name="Liber J."/>
            <person name="Desiro A."/>
            <person name="Na H."/>
            <person name="Kennedy M."/>
            <person name="Barry K."/>
            <person name="Grigoriev I.V."/>
            <person name="Miller A.N."/>
            <person name="O'Donnell K."/>
            <person name="Stajich J.E."/>
            <person name="Bonito G."/>
        </authorList>
    </citation>
    <scope>NUCLEOTIDE SEQUENCE</scope>
    <source>
        <strain evidence="7">KOD948</strain>
    </source>
</reference>
<dbReference type="OrthoDB" id="1630758at2759"/>
<feature type="compositionally biased region" description="Polar residues" evidence="5">
    <location>
        <begin position="675"/>
        <end position="689"/>
    </location>
</feature>
<feature type="compositionally biased region" description="Low complexity" evidence="5">
    <location>
        <begin position="627"/>
        <end position="648"/>
    </location>
</feature>
<keyword evidence="3" id="KW-0862">Zinc</keyword>
<feature type="compositionally biased region" description="Low complexity" evidence="5">
    <location>
        <begin position="1342"/>
        <end position="1373"/>
    </location>
</feature>
<feature type="region of interest" description="Disordered" evidence="5">
    <location>
        <begin position="398"/>
        <end position="429"/>
    </location>
</feature>
<evidence type="ECO:0000256" key="3">
    <source>
        <dbReference type="ARBA" id="ARBA00022833"/>
    </source>
</evidence>
<dbReference type="Proteomes" id="UP000726737">
    <property type="component" value="Unassembled WGS sequence"/>
</dbReference>
<feature type="compositionally biased region" description="Low complexity" evidence="5">
    <location>
        <begin position="238"/>
        <end position="249"/>
    </location>
</feature>
<dbReference type="PANTHER" id="PTHR10131">
    <property type="entry name" value="TNF RECEPTOR ASSOCIATED FACTOR"/>
    <property type="match status" value="1"/>
</dbReference>
<dbReference type="CDD" id="cd16449">
    <property type="entry name" value="RING-HC"/>
    <property type="match status" value="1"/>
</dbReference>
<dbReference type="SMART" id="SM00184">
    <property type="entry name" value="RING"/>
    <property type="match status" value="1"/>
</dbReference>
<dbReference type="EMBL" id="JAAAJA010000546">
    <property type="protein sequence ID" value="KAG0252094.1"/>
    <property type="molecule type" value="Genomic_DNA"/>
</dbReference>
<dbReference type="PANTHER" id="PTHR10131:SF94">
    <property type="entry name" value="TNF RECEPTOR-ASSOCIATED FACTOR 4"/>
    <property type="match status" value="1"/>
</dbReference>
<proteinExistence type="predicted"/>
<feature type="compositionally biased region" description="Low complexity" evidence="5">
    <location>
        <begin position="1264"/>
        <end position="1296"/>
    </location>
</feature>
<feature type="compositionally biased region" description="Polar residues" evidence="5">
    <location>
        <begin position="746"/>
        <end position="756"/>
    </location>
</feature>
<feature type="compositionally biased region" description="Polar residues" evidence="5">
    <location>
        <begin position="558"/>
        <end position="577"/>
    </location>
</feature>
<name>A0A9P6TYJ0_9FUNG</name>
<feature type="compositionally biased region" description="Low complexity" evidence="5">
    <location>
        <begin position="912"/>
        <end position="924"/>
    </location>
</feature>
<feature type="compositionally biased region" description="Acidic residues" evidence="5">
    <location>
        <begin position="1143"/>
        <end position="1153"/>
    </location>
</feature>
<dbReference type="InterPro" id="IPR018957">
    <property type="entry name" value="Znf_C3HC4_RING-type"/>
</dbReference>
<dbReference type="Gene3D" id="3.30.40.10">
    <property type="entry name" value="Zinc/RING finger domain, C3HC4 (zinc finger)"/>
    <property type="match status" value="2"/>
</dbReference>
<feature type="region of interest" description="Disordered" evidence="5">
    <location>
        <begin position="897"/>
        <end position="930"/>
    </location>
</feature>
<feature type="region of interest" description="Disordered" evidence="5">
    <location>
        <begin position="1057"/>
        <end position="1080"/>
    </location>
</feature>
<evidence type="ECO:0000313" key="7">
    <source>
        <dbReference type="EMBL" id="KAG0252094.1"/>
    </source>
</evidence>
<dbReference type="GO" id="GO:0008270">
    <property type="term" value="F:zinc ion binding"/>
    <property type="evidence" value="ECO:0007669"/>
    <property type="project" value="UniProtKB-KW"/>
</dbReference>
<protein>
    <recommendedName>
        <fullName evidence="6">RING-type domain-containing protein</fullName>
    </recommendedName>
</protein>
<keyword evidence="8" id="KW-1185">Reference proteome</keyword>
<keyword evidence="1" id="KW-0479">Metal-binding</keyword>
<dbReference type="InterPro" id="IPR017907">
    <property type="entry name" value="Znf_RING_CS"/>
</dbReference>
<feature type="region of interest" description="Disordered" evidence="5">
    <location>
        <begin position="1120"/>
        <end position="1170"/>
    </location>
</feature>
<gene>
    <name evidence="7" type="ORF">BG011_007208</name>
</gene>
<dbReference type="PROSITE" id="PS00518">
    <property type="entry name" value="ZF_RING_1"/>
    <property type="match status" value="1"/>
</dbReference>
<dbReference type="PROSITE" id="PS50089">
    <property type="entry name" value="ZF_RING_2"/>
    <property type="match status" value="1"/>
</dbReference>
<sequence>MPPSSLLTQDSRFLLSPVPASMAAAQGQSIMNTTVSAPTSTATAASKKTITLYPIEAVPSHLLCAICTLPYDNPVHFLPCCHVFCLECIQLWIGMNLGDDQLQNELRRAYPAQDELDPALVEAIDSGSGNSISQAPFYLQQQQQFMIELARMGDSRSTPGSAQSLNNFYDSFHHLSPAQQHLMRQQQVQQRIAVLLESREMPKCPMCRTALHIQSWDRIEQQIQVPVTISHRPRPTGSTTSLASNSSASEWTEQGGHMQGQRPVSGVERRRTRPDRFAQNGSMRRGGPGQHRGEVINEEEEDQDEEIEMEQVGALRGGRNSSSSGNAASPFPSASASSSMFVTRHSSRPERAQQQYPESHFLFSGGNLFRRGSVEGNEDEDIASPATAVIGRRPSEWMRHQQRQMQAHQERRFAAGTAATDGPSQSNPLAVLNEATHSHDQMTTRHDAQQEQIRRLYLEQESQEELLRTLTARAAAIIEAGEEFRRGESGSVSPSFSGAEDPDVSRPMHPLAASTTPTTRAEVGSSDSSDDQQEQRDSRSSEDEDMTQRTQPRHSLLQIDTSLPRASSNRQNAASRNRQSHSRQASRDVDNPRSEQATSTPPAERIEEDLSQRQAPAVDAIAEDESTQSASSSGSDSLSDSTRSYSETQSSNLPTSPSNASTFSYRTSSTFSHSALNQTSTTGTPFSQRSPRHHTWDRQSLSLQMPVLEADAGCMDGNERQHEDYVEQPWHAHDGAGDQHAKDQEQTSIGEFSGSSLDIELRRTDGKTSTETLDGSSDSTAPVGENTMPISQSSDSMQDAANQQQSAESQGLATSTLDMVDPEQSDQSPQDTTSAVVSSAHLLASTDINGPSGPSSISPLVQDLDIHCPITTAEGSVTTIADMQMHADILARARATSALHSDEDEPNTRDYSSPIDSPIPTPSTARPRRRFPAGISLAGDEDLNEDEDESQLADIDDSIHEDTSEEAAEAVNEPATALDQAIVSDHGSPIISDVTQGNNDSREELASTETMVLNEQAAAAAIDIDHTRSPAIPELVPNHDSPIMPIQDPLSVTVSSTGQFSGVQDNAVESEDERPTNHSMVPLVQPLGATLSSSSPPPLPLPLPSPVDINNSALVSPLERTDNARERGMDNHAPSMRTLDERVTDDEQDEEVSEPYPENTLPQLGEQDDDAATTRTEEIIQYRTLVRYQPRLPKAHIMSDLISQIRVECPQREFGCQETTEMQQALQHGRDLCQYRLVMCPRARCGLWMRADQILEHILMVEPGSLSSSSSAPGSPRSSAGPCSSSSSTTSSHSPGRIASSGSSQRLGGNTGARNPSRSLRTQQSRSASASKGPHQVSAQKPSWSVDSDANSSSACAPSSSSSSSSSSSTSWVPPCPGLTWEREQLAKATGIIGQLTEENTSLRQMIRQLTVQNSKLLKDKDRWQRYANLGLGRD</sequence>
<dbReference type="SUPFAM" id="SSF57850">
    <property type="entry name" value="RING/U-box"/>
    <property type="match status" value="1"/>
</dbReference>
<feature type="compositionally biased region" description="Polar residues" evidence="5">
    <location>
        <begin position="788"/>
        <end position="812"/>
    </location>
</feature>
<feature type="compositionally biased region" description="Basic and acidic residues" evidence="5">
    <location>
        <begin position="719"/>
        <end position="745"/>
    </location>
</feature>
<feature type="compositionally biased region" description="Basic and acidic residues" evidence="5">
    <location>
        <begin position="1120"/>
        <end position="1130"/>
    </location>
</feature>
<comment type="caution">
    <text evidence="7">The sequence shown here is derived from an EMBL/GenBank/DDBJ whole genome shotgun (WGS) entry which is preliminary data.</text>
</comment>
<evidence type="ECO:0000256" key="1">
    <source>
        <dbReference type="ARBA" id="ARBA00022723"/>
    </source>
</evidence>
<feature type="region of interest" description="Disordered" evidence="5">
    <location>
        <begin position="227"/>
        <end position="339"/>
    </location>
</feature>
<evidence type="ECO:0000259" key="6">
    <source>
        <dbReference type="PROSITE" id="PS50089"/>
    </source>
</evidence>
<feature type="region of interest" description="Disordered" evidence="5">
    <location>
        <begin position="719"/>
        <end position="812"/>
    </location>
</feature>
<keyword evidence="2 4" id="KW-0863">Zinc-finger</keyword>
<feature type="compositionally biased region" description="Low complexity" evidence="5">
    <location>
        <begin position="661"/>
        <end position="674"/>
    </location>
</feature>
<evidence type="ECO:0000256" key="4">
    <source>
        <dbReference type="PROSITE-ProRule" id="PRU00175"/>
    </source>
</evidence>
<evidence type="ECO:0000256" key="2">
    <source>
        <dbReference type="ARBA" id="ARBA00022771"/>
    </source>
</evidence>
<feature type="compositionally biased region" description="Polar residues" evidence="5">
    <location>
        <begin position="1300"/>
        <end position="1330"/>
    </location>
</feature>
<feature type="region of interest" description="Disordered" evidence="5">
    <location>
        <begin position="481"/>
        <end position="700"/>
    </location>
</feature>
<evidence type="ECO:0000313" key="8">
    <source>
        <dbReference type="Proteomes" id="UP000726737"/>
    </source>
</evidence>
<feature type="compositionally biased region" description="Acidic residues" evidence="5">
    <location>
        <begin position="296"/>
        <end position="309"/>
    </location>
</feature>
<dbReference type="InterPro" id="IPR013083">
    <property type="entry name" value="Znf_RING/FYVE/PHD"/>
</dbReference>
<feature type="compositionally biased region" description="Polar residues" evidence="5">
    <location>
        <begin position="649"/>
        <end position="660"/>
    </location>
</feature>
<organism evidence="7 8">
    <name type="scientific">Mortierella polycephala</name>
    <dbReference type="NCBI Taxonomy" id="41804"/>
    <lineage>
        <taxon>Eukaryota</taxon>
        <taxon>Fungi</taxon>
        <taxon>Fungi incertae sedis</taxon>
        <taxon>Mucoromycota</taxon>
        <taxon>Mortierellomycotina</taxon>
        <taxon>Mortierellomycetes</taxon>
        <taxon>Mortierellales</taxon>
        <taxon>Mortierellaceae</taxon>
        <taxon>Mortierella</taxon>
    </lineage>
</organism>
<accession>A0A9P6TYJ0</accession>
<feature type="region of interest" description="Disordered" evidence="5">
    <location>
        <begin position="1264"/>
        <end position="1375"/>
    </location>
</feature>
<dbReference type="SUPFAM" id="SSF49599">
    <property type="entry name" value="TRAF domain-like"/>
    <property type="match status" value="1"/>
</dbReference>
<dbReference type="InterPro" id="IPR001841">
    <property type="entry name" value="Znf_RING"/>
</dbReference>
<feature type="domain" description="RING-type" evidence="6">
    <location>
        <begin position="64"/>
        <end position="92"/>
    </location>
</feature>
<feature type="compositionally biased region" description="Polar residues" evidence="5">
    <location>
        <begin position="769"/>
        <end position="780"/>
    </location>
</feature>
<feature type="compositionally biased region" description="Basic and acidic residues" evidence="5">
    <location>
        <begin position="759"/>
        <end position="768"/>
    </location>
</feature>
<dbReference type="Pfam" id="PF00097">
    <property type="entry name" value="zf-C3HC4"/>
    <property type="match status" value="1"/>
</dbReference>
<evidence type="ECO:0000256" key="5">
    <source>
        <dbReference type="SAM" id="MobiDB-lite"/>
    </source>
</evidence>